<organism evidence="7 8">
    <name type="scientific">Musa acuminata subsp. malaccensis</name>
    <name type="common">Wild banana</name>
    <name type="synonym">Musa malaccensis</name>
    <dbReference type="NCBI Taxonomy" id="214687"/>
    <lineage>
        <taxon>Eukaryota</taxon>
        <taxon>Viridiplantae</taxon>
        <taxon>Streptophyta</taxon>
        <taxon>Embryophyta</taxon>
        <taxon>Tracheophyta</taxon>
        <taxon>Spermatophyta</taxon>
        <taxon>Magnoliopsida</taxon>
        <taxon>Liliopsida</taxon>
        <taxon>Zingiberales</taxon>
        <taxon>Musaceae</taxon>
        <taxon>Musa</taxon>
    </lineage>
</organism>
<feature type="compositionally biased region" description="Basic and acidic residues" evidence="4">
    <location>
        <begin position="285"/>
        <end position="294"/>
    </location>
</feature>
<dbReference type="HAMAP" id="MF_01341">
    <property type="entry name" value="Ribosomal_uL15"/>
    <property type="match status" value="1"/>
</dbReference>
<feature type="region of interest" description="Disordered" evidence="4">
    <location>
        <begin position="82"/>
        <end position="140"/>
    </location>
</feature>
<keyword evidence="2" id="KW-0689">Ribosomal protein</keyword>
<dbReference type="KEGG" id="mus:103971828"/>
<feature type="compositionally biased region" description="Basic and acidic residues" evidence="4">
    <location>
        <begin position="263"/>
        <end position="272"/>
    </location>
</feature>
<dbReference type="InterPro" id="IPR036227">
    <property type="entry name" value="Ribosomal_uL15/eL18_sf"/>
</dbReference>
<evidence type="ECO:0000256" key="2">
    <source>
        <dbReference type="ARBA" id="ARBA00022980"/>
    </source>
</evidence>
<dbReference type="FunFam" id="3.100.10.10:FF:000007">
    <property type="entry name" value="50S ribosomal protein L15"/>
    <property type="match status" value="1"/>
</dbReference>
<evidence type="ECO:0000259" key="5">
    <source>
        <dbReference type="Pfam" id="PF00828"/>
    </source>
</evidence>
<evidence type="ECO:0000313" key="6">
    <source>
        <dbReference type="EMBL" id="CAG1864855.1"/>
    </source>
</evidence>
<dbReference type="EnsemblPlants" id="Ma11_t17330.1">
    <property type="protein sequence ID" value="Ma11_p17330.1"/>
    <property type="gene ID" value="Ma11_g17330"/>
</dbReference>
<evidence type="ECO:0000256" key="3">
    <source>
        <dbReference type="ARBA" id="ARBA00023274"/>
    </source>
</evidence>
<dbReference type="OrthoDB" id="361383at2759"/>
<dbReference type="GO" id="GO:0006412">
    <property type="term" value="P:translation"/>
    <property type="evidence" value="ECO:0007669"/>
    <property type="project" value="InterPro"/>
</dbReference>
<gene>
    <name evidence="6" type="ORF">GSMUA_07730.1</name>
</gene>
<dbReference type="PANTHER" id="PTHR12934:SF11">
    <property type="entry name" value="LARGE RIBOSOMAL SUBUNIT PROTEIN UL15M"/>
    <property type="match status" value="1"/>
</dbReference>
<dbReference type="AlphaFoldDB" id="A0A804L8V2"/>
<reference evidence="7" key="2">
    <citation type="submission" date="2021-05" db="UniProtKB">
        <authorList>
            <consortium name="EnsemblPlants"/>
        </authorList>
    </citation>
    <scope>IDENTIFICATION</scope>
    <source>
        <strain evidence="7">subsp. malaccensis</strain>
    </source>
</reference>
<keyword evidence="3" id="KW-0687">Ribonucleoprotein</keyword>
<dbReference type="Gramene" id="Ma11_t17330.1">
    <property type="protein sequence ID" value="Ma11_p17330.1"/>
    <property type="gene ID" value="Ma11_g17330"/>
</dbReference>
<protein>
    <submittedName>
        <fullName evidence="6">(wild Malaysian banana) hypothetical protein</fullName>
    </submittedName>
</protein>
<dbReference type="NCBIfam" id="TIGR01071">
    <property type="entry name" value="rplO_bact"/>
    <property type="match status" value="1"/>
</dbReference>
<dbReference type="Pfam" id="PF00828">
    <property type="entry name" value="Ribosomal_L27A"/>
    <property type="match status" value="1"/>
</dbReference>
<comment type="similarity">
    <text evidence="1">Belongs to the universal ribosomal protein uL15 family.</text>
</comment>
<proteinExistence type="inferred from homology"/>
<dbReference type="PANTHER" id="PTHR12934">
    <property type="entry name" value="50S RIBOSOMAL PROTEIN L15"/>
    <property type="match status" value="1"/>
</dbReference>
<dbReference type="GO" id="GO:0003735">
    <property type="term" value="F:structural constituent of ribosome"/>
    <property type="evidence" value="ECO:0000318"/>
    <property type="project" value="GO_Central"/>
</dbReference>
<keyword evidence="8" id="KW-1185">Reference proteome</keyword>
<evidence type="ECO:0000313" key="7">
    <source>
        <dbReference type="EnsemblPlants" id="Ma11_p17330.1"/>
    </source>
</evidence>
<dbReference type="GO" id="GO:0005762">
    <property type="term" value="C:mitochondrial large ribosomal subunit"/>
    <property type="evidence" value="ECO:0000318"/>
    <property type="project" value="GO_Central"/>
</dbReference>
<feature type="region of interest" description="Disordered" evidence="4">
    <location>
        <begin position="252"/>
        <end position="294"/>
    </location>
</feature>
<dbReference type="OMA" id="EPGWLVN"/>
<feature type="domain" description="Large ribosomal subunit protein uL15/eL18" evidence="5">
    <location>
        <begin position="152"/>
        <end position="228"/>
    </location>
</feature>
<evidence type="ECO:0000256" key="1">
    <source>
        <dbReference type="ARBA" id="ARBA00007320"/>
    </source>
</evidence>
<dbReference type="InterPro" id="IPR021131">
    <property type="entry name" value="Ribosomal_uL15/eL18"/>
</dbReference>
<name>A0A804L8V2_MUSAM</name>
<feature type="compositionally biased region" description="Basic residues" evidence="4">
    <location>
        <begin position="108"/>
        <end position="117"/>
    </location>
</feature>
<dbReference type="SUPFAM" id="SSF52080">
    <property type="entry name" value="Ribosomal proteins L15p and L18e"/>
    <property type="match status" value="1"/>
</dbReference>
<dbReference type="InterPro" id="IPR005749">
    <property type="entry name" value="Ribosomal_uL15_bac-type"/>
</dbReference>
<dbReference type="FunCoup" id="A0A804L8V2">
    <property type="interactions" value="1732"/>
</dbReference>
<sequence length="294" mass="31820">MWRRRLSVLSDLPFPIRRPLPVTRPPSISIAPLARALKSPPPTAAAAAAMDAGFTPFGIFRSSYSGMAMGSSPATASLLSLNDLRDNKGARQKKKRKGRGIGSGKGKTAGRGHKGQKARGTSKFGFEGGQTPLRRRLPRRGFKNPFSLTFQPVGLGKIAKLINAGKIDSSELITMKTLKDTGAIGKHIEDGIRLMARGSEHINWPIHLEVSRVTVRAKAAVEAAGGSVRKVYYNKLGFRALLTPEWFAKKGRLLPRPARPPPKQRDRVDDIGRLPAPTKPIPTTTEEKDATAAA</sequence>
<accession>A0A804L8V2</accession>
<dbReference type="InterPro" id="IPR030878">
    <property type="entry name" value="Ribosomal_uL15"/>
</dbReference>
<evidence type="ECO:0000313" key="8">
    <source>
        <dbReference type="Proteomes" id="UP000012960"/>
    </source>
</evidence>
<evidence type="ECO:0000256" key="4">
    <source>
        <dbReference type="SAM" id="MobiDB-lite"/>
    </source>
</evidence>
<dbReference type="Gene3D" id="3.100.10.10">
    <property type="match status" value="1"/>
</dbReference>
<feature type="compositionally biased region" description="Basic residues" evidence="4">
    <location>
        <begin position="90"/>
        <end position="99"/>
    </location>
</feature>
<dbReference type="Proteomes" id="UP000012960">
    <property type="component" value="Unplaced"/>
</dbReference>
<dbReference type="EMBL" id="HG996475">
    <property type="protein sequence ID" value="CAG1864855.1"/>
    <property type="molecule type" value="Genomic_DNA"/>
</dbReference>
<reference evidence="6" key="1">
    <citation type="submission" date="2021-03" db="EMBL/GenBank/DDBJ databases">
        <authorList>
            <consortium name="Genoscope - CEA"/>
            <person name="William W."/>
        </authorList>
    </citation>
    <scope>NUCLEOTIDE SEQUENCE</scope>
    <source>
        <strain evidence="6">Doubled-haploid Pahang</strain>
    </source>
</reference>